<evidence type="ECO:0000313" key="1">
    <source>
        <dbReference type="EMBL" id="SVE33922.1"/>
    </source>
</evidence>
<dbReference type="EMBL" id="UINC01210458">
    <property type="protein sequence ID" value="SVE33922.1"/>
    <property type="molecule type" value="Genomic_DNA"/>
</dbReference>
<dbReference type="AlphaFoldDB" id="A0A383CNY0"/>
<protein>
    <submittedName>
        <fullName evidence="1">Uncharacterized protein</fullName>
    </submittedName>
</protein>
<reference evidence="1" key="1">
    <citation type="submission" date="2018-05" db="EMBL/GenBank/DDBJ databases">
        <authorList>
            <person name="Lanie J.A."/>
            <person name="Ng W.-L."/>
            <person name="Kazmierczak K.M."/>
            <person name="Andrzejewski T.M."/>
            <person name="Davidsen T.M."/>
            <person name="Wayne K.J."/>
            <person name="Tettelin H."/>
            <person name="Glass J.I."/>
            <person name="Rusch D."/>
            <person name="Podicherti R."/>
            <person name="Tsui H.-C.T."/>
            <person name="Winkler M.E."/>
        </authorList>
    </citation>
    <scope>NUCLEOTIDE SEQUENCE</scope>
</reference>
<gene>
    <name evidence="1" type="ORF">METZ01_LOCUS486776</name>
</gene>
<sequence length="39" mass="4284">MACLPNAWYLETGLLSDDSPLSLEDGTVALPLDPGFFWK</sequence>
<name>A0A383CNY0_9ZZZZ</name>
<organism evidence="1">
    <name type="scientific">marine metagenome</name>
    <dbReference type="NCBI Taxonomy" id="408172"/>
    <lineage>
        <taxon>unclassified sequences</taxon>
        <taxon>metagenomes</taxon>
        <taxon>ecological metagenomes</taxon>
    </lineage>
</organism>
<accession>A0A383CNY0</accession>
<proteinExistence type="predicted"/>